<proteinExistence type="inferred from homology"/>
<evidence type="ECO:0000256" key="2">
    <source>
        <dbReference type="ARBA" id="ARBA00022475"/>
    </source>
</evidence>
<dbReference type="PANTHER" id="PTHR21137">
    <property type="entry name" value="ODORANT RECEPTOR"/>
    <property type="match status" value="1"/>
</dbReference>
<evidence type="ECO:0000256" key="1">
    <source>
        <dbReference type="ARBA" id="ARBA00004651"/>
    </source>
</evidence>
<dbReference type="GO" id="GO:0007165">
    <property type="term" value="P:signal transduction"/>
    <property type="evidence" value="ECO:0007669"/>
    <property type="project" value="UniProtKB-KW"/>
</dbReference>
<organism evidence="11 12">
    <name type="scientific">Rhynchophorus ferrugineus</name>
    <name type="common">Red palm weevil</name>
    <name type="synonym">Curculio ferrugineus</name>
    <dbReference type="NCBI Taxonomy" id="354439"/>
    <lineage>
        <taxon>Eukaryota</taxon>
        <taxon>Metazoa</taxon>
        <taxon>Ecdysozoa</taxon>
        <taxon>Arthropoda</taxon>
        <taxon>Hexapoda</taxon>
        <taxon>Insecta</taxon>
        <taxon>Pterygota</taxon>
        <taxon>Neoptera</taxon>
        <taxon>Endopterygota</taxon>
        <taxon>Coleoptera</taxon>
        <taxon>Polyphaga</taxon>
        <taxon>Cucujiformia</taxon>
        <taxon>Curculionidae</taxon>
        <taxon>Dryophthorinae</taxon>
        <taxon>Rhynchophorus</taxon>
    </lineage>
</organism>
<keyword evidence="2" id="KW-1003">Cell membrane</keyword>
<feature type="transmembrane region" description="Helical" evidence="10">
    <location>
        <begin position="154"/>
        <end position="173"/>
    </location>
</feature>
<dbReference type="EMBL" id="JAACXV010014546">
    <property type="protein sequence ID" value="KAF7266434.1"/>
    <property type="molecule type" value="Genomic_DNA"/>
</dbReference>
<dbReference type="Proteomes" id="UP000625711">
    <property type="component" value="Unassembled WGS sequence"/>
</dbReference>
<comment type="subcellular location">
    <subcellularLocation>
        <location evidence="1 10">Cell membrane</location>
        <topology evidence="1 10">Multi-pass membrane protein</topology>
    </subcellularLocation>
</comment>
<keyword evidence="6 10" id="KW-1133">Transmembrane helix</keyword>
<reference evidence="11" key="1">
    <citation type="submission" date="2020-08" db="EMBL/GenBank/DDBJ databases">
        <title>Genome sequencing and assembly of the red palm weevil Rhynchophorus ferrugineus.</title>
        <authorList>
            <person name="Dias G.B."/>
            <person name="Bergman C.M."/>
            <person name="Manee M."/>
        </authorList>
    </citation>
    <scope>NUCLEOTIDE SEQUENCE</scope>
    <source>
        <strain evidence="11">AA-2017</strain>
        <tissue evidence="11">Whole larva</tissue>
    </source>
</reference>
<dbReference type="GO" id="GO:0005549">
    <property type="term" value="F:odorant binding"/>
    <property type="evidence" value="ECO:0007669"/>
    <property type="project" value="InterPro"/>
</dbReference>
<keyword evidence="4 10" id="KW-0812">Transmembrane</keyword>
<evidence type="ECO:0000256" key="6">
    <source>
        <dbReference type="ARBA" id="ARBA00022989"/>
    </source>
</evidence>
<keyword evidence="9 10" id="KW-0807">Transducer</keyword>
<keyword evidence="5 10" id="KW-0552">Olfaction</keyword>
<dbReference type="GO" id="GO:0004984">
    <property type="term" value="F:olfactory receptor activity"/>
    <property type="evidence" value="ECO:0007669"/>
    <property type="project" value="InterPro"/>
</dbReference>
<evidence type="ECO:0000256" key="7">
    <source>
        <dbReference type="ARBA" id="ARBA00023136"/>
    </source>
</evidence>
<name>A0A834HSS7_RHYFE</name>
<evidence type="ECO:0000256" key="8">
    <source>
        <dbReference type="ARBA" id="ARBA00023170"/>
    </source>
</evidence>
<dbReference type="AlphaFoldDB" id="A0A834HSS7"/>
<dbReference type="InterPro" id="IPR004117">
    <property type="entry name" value="7tm6_olfct_rcpt"/>
</dbReference>
<comment type="caution">
    <text evidence="10">Lacks conserved residue(s) required for the propagation of feature annotation.</text>
</comment>
<sequence length="385" mass="44638">MKHAKLIELARWHLIFMGLWNFKKSDPSRRRLYLLYDIYKAFIPAYMILFLISLILNMIQLIANKEEIADIFLSVAFLLSNIDITSKILIFIKNDIPDWLYLVCDMERNLWEYGTEKMKKYYMGQVNLCNIFVTISTAMIIISMSIFIISKLQLLFVSEIAPGKGLFFMWLPFDKTKNTVATWTIEIWLCYFNVLLFVTVKITIITLIIFLYTHLRVLHIRIKNIGDKQTNEEDVITFIKQHQHLISLENRVNDLLKYLLLQEYFLNAANIAASLVQILVLESFLEILYMCLHGLYASFQIFALGWVANEVKEESMGISDAISNCCFYNCTISTQKSLLITMIRAQRPLMLTLGPFGSMSLSTSISVVKAAYSYATLTLNRYNAD</sequence>
<keyword evidence="12" id="KW-1185">Reference proteome</keyword>
<feature type="transmembrane region" description="Helical" evidence="10">
    <location>
        <begin position="71"/>
        <end position="92"/>
    </location>
</feature>
<dbReference type="GO" id="GO:0005886">
    <property type="term" value="C:plasma membrane"/>
    <property type="evidence" value="ECO:0007669"/>
    <property type="project" value="UniProtKB-SubCell"/>
</dbReference>
<keyword evidence="8 10" id="KW-0675">Receptor</keyword>
<feature type="transmembrane region" description="Helical" evidence="10">
    <location>
        <begin position="38"/>
        <end position="59"/>
    </location>
</feature>
<keyword evidence="3 10" id="KW-0716">Sensory transduction</keyword>
<feature type="transmembrane region" description="Helical" evidence="10">
    <location>
        <begin position="121"/>
        <end position="142"/>
    </location>
</feature>
<dbReference type="OrthoDB" id="7677057at2759"/>
<evidence type="ECO:0000256" key="10">
    <source>
        <dbReference type="RuleBase" id="RU351113"/>
    </source>
</evidence>
<evidence type="ECO:0000256" key="9">
    <source>
        <dbReference type="ARBA" id="ARBA00023224"/>
    </source>
</evidence>
<dbReference type="PANTHER" id="PTHR21137:SF35">
    <property type="entry name" value="ODORANT RECEPTOR 19A-RELATED"/>
    <property type="match status" value="1"/>
</dbReference>
<feature type="transmembrane region" description="Helical" evidence="10">
    <location>
        <begin position="185"/>
        <end position="213"/>
    </location>
</feature>
<keyword evidence="7 10" id="KW-0472">Membrane</keyword>
<protein>
    <recommendedName>
        <fullName evidence="10">Odorant receptor</fullName>
    </recommendedName>
</protein>
<evidence type="ECO:0000313" key="12">
    <source>
        <dbReference type="Proteomes" id="UP000625711"/>
    </source>
</evidence>
<evidence type="ECO:0000256" key="3">
    <source>
        <dbReference type="ARBA" id="ARBA00022606"/>
    </source>
</evidence>
<comment type="caution">
    <text evidence="11">The sequence shown here is derived from an EMBL/GenBank/DDBJ whole genome shotgun (WGS) entry which is preliminary data.</text>
</comment>
<evidence type="ECO:0000256" key="4">
    <source>
        <dbReference type="ARBA" id="ARBA00022692"/>
    </source>
</evidence>
<comment type="similarity">
    <text evidence="10">Belongs to the insect chemoreceptor superfamily. Heteromeric odorant receptor channel (TC 1.A.69) family.</text>
</comment>
<dbReference type="Pfam" id="PF02949">
    <property type="entry name" value="7tm_6"/>
    <property type="match status" value="1"/>
</dbReference>
<evidence type="ECO:0000313" key="11">
    <source>
        <dbReference type="EMBL" id="KAF7266434.1"/>
    </source>
</evidence>
<accession>A0A834HSS7</accession>
<gene>
    <name evidence="11" type="ORF">GWI33_020264</name>
</gene>
<evidence type="ECO:0000256" key="5">
    <source>
        <dbReference type="ARBA" id="ARBA00022725"/>
    </source>
</evidence>